<reference evidence="2" key="1">
    <citation type="journal article" date="2022" name="Mol. Ecol. Resour.">
        <title>The genomes of chicory, endive, great burdock and yacon provide insights into Asteraceae palaeo-polyploidization history and plant inulin production.</title>
        <authorList>
            <person name="Fan W."/>
            <person name="Wang S."/>
            <person name="Wang H."/>
            <person name="Wang A."/>
            <person name="Jiang F."/>
            <person name="Liu H."/>
            <person name="Zhao H."/>
            <person name="Xu D."/>
            <person name="Zhang Y."/>
        </authorList>
    </citation>
    <scope>NUCLEOTIDE SEQUENCE [LARGE SCALE GENOMIC DNA]</scope>
    <source>
        <strain evidence="2">cv. Yunnan</strain>
    </source>
</reference>
<name>A0ACB9CAD8_9ASTR</name>
<protein>
    <submittedName>
        <fullName evidence="1">Uncharacterized protein</fullName>
    </submittedName>
</protein>
<keyword evidence="2" id="KW-1185">Reference proteome</keyword>
<comment type="caution">
    <text evidence="1">The sequence shown here is derived from an EMBL/GenBank/DDBJ whole genome shotgun (WGS) entry which is preliminary data.</text>
</comment>
<organism evidence="1 2">
    <name type="scientific">Smallanthus sonchifolius</name>
    <dbReference type="NCBI Taxonomy" id="185202"/>
    <lineage>
        <taxon>Eukaryota</taxon>
        <taxon>Viridiplantae</taxon>
        <taxon>Streptophyta</taxon>
        <taxon>Embryophyta</taxon>
        <taxon>Tracheophyta</taxon>
        <taxon>Spermatophyta</taxon>
        <taxon>Magnoliopsida</taxon>
        <taxon>eudicotyledons</taxon>
        <taxon>Gunneridae</taxon>
        <taxon>Pentapetalae</taxon>
        <taxon>asterids</taxon>
        <taxon>campanulids</taxon>
        <taxon>Asterales</taxon>
        <taxon>Asteraceae</taxon>
        <taxon>Asteroideae</taxon>
        <taxon>Heliantheae alliance</taxon>
        <taxon>Millerieae</taxon>
        <taxon>Smallanthus</taxon>
    </lineage>
</organism>
<accession>A0ACB9CAD8</accession>
<dbReference type="EMBL" id="CM042038">
    <property type="protein sequence ID" value="KAI3731227.1"/>
    <property type="molecule type" value="Genomic_DNA"/>
</dbReference>
<sequence length="421" mass="47965">MKKSTMELQKMTSERVVPRKRALAIRDFPPGCGINESERRPLEFIEKSHSDLGKAISHGNDKLVESHSVKTDEINSSKPKEFGGNKTSFVFKPTGKVKYWQPTCTKGGYYQKPKVTTTIGIKRKNFDNVDSNTKKMASNDNDKDKLVNTQPQPVENSKVKSFEPKELVRNKSYLGSKSTRQVKFWDPACEAQKSEVTTSKDSRKEEVRREKIKEAMALFVKFYESLHQMNKLKPKGENISACSVLRQAAGIVKRRLKWMDPVKVLGPVCGVQIGDTFKYREQLMMIGLHCQRQSGIDFDKINGKSLALSIVDAHRYSNDSRSSDKLVYSGQGGLDLFGNKLPPEDQKLIRGNRALKNSMDQKTQVRVIRKVAVHKKEVFVYDGLYIVDDFKREKSAEGKIVFKFHLSREPGQPSLHTMLKW</sequence>
<evidence type="ECO:0000313" key="2">
    <source>
        <dbReference type="Proteomes" id="UP001056120"/>
    </source>
</evidence>
<reference evidence="1 2" key="2">
    <citation type="journal article" date="2022" name="Mol. Ecol. Resour.">
        <title>The genomes of chicory, endive, great burdock and yacon provide insights into Asteraceae paleo-polyploidization history and plant inulin production.</title>
        <authorList>
            <person name="Fan W."/>
            <person name="Wang S."/>
            <person name="Wang H."/>
            <person name="Wang A."/>
            <person name="Jiang F."/>
            <person name="Liu H."/>
            <person name="Zhao H."/>
            <person name="Xu D."/>
            <person name="Zhang Y."/>
        </authorList>
    </citation>
    <scope>NUCLEOTIDE SEQUENCE [LARGE SCALE GENOMIC DNA]</scope>
    <source>
        <strain evidence="2">cv. Yunnan</strain>
        <tissue evidence="1">Leaves</tissue>
    </source>
</reference>
<dbReference type="Proteomes" id="UP001056120">
    <property type="component" value="Linkage Group LG21"/>
</dbReference>
<gene>
    <name evidence="1" type="ORF">L1987_62414</name>
</gene>
<proteinExistence type="predicted"/>
<evidence type="ECO:0000313" key="1">
    <source>
        <dbReference type="EMBL" id="KAI3731227.1"/>
    </source>
</evidence>